<dbReference type="AlphaFoldDB" id="A0A817ZZE5"/>
<dbReference type="GO" id="GO:0009451">
    <property type="term" value="P:RNA modification"/>
    <property type="evidence" value="ECO:0007669"/>
    <property type="project" value="InterPro"/>
</dbReference>
<dbReference type="GO" id="GO:0048731">
    <property type="term" value="P:system development"/>
    <property type="evidence" value="ECO:0007669"/>
    <property type="project" value="UniProtKB-ARBA"/>
</dbReference>
<dbReference type="PANTHER" id="PTHR24015">
    <property type="entry name" value="OS07G0578800 PROTEIN-RELATED"/>
    <property type="match status" value="1"/>
</dbReference>
<dbReference type="NCBIfam" id="TIGR00756">
    <property type="entry name" value="PPR"/>
    <property type="match status" value="1"/>
</dbReference>
<dbReference type="InterPro" id="IPR011990">
    <property type="entry name" value="TPR-like_helical_dom_sf"/>
</dbReference>
<evidence type="ECO:0000313" key="4">
    <source>
        <dbReference type="EMBL" id="CAF3394782.1"/>
    </source>
</evidence>
<evidence type="ECO:0000256" key="1">
    <source>
        <dbReference type="ARBA" id="ARBA00022737"/>
    </source>
</evidence>
<keyword evidence="1" id="KW-0677">Repeat</keyword>
<evidence type="ECO:0000256" key="2">
    <source>
        <dbReference type="PROSITE-ProRule" id="PRU00708"/>
    </source>
</evidence>
<comment type="caution">
    <text evidence="4">The sequence shown here is derived from an EMBL/GenBank/DDBJ whole genome shotgun (WGS) entry which is preliminary data.</text>
</comment>
<feature type="repeat" description="PPR" evidence="2">
    <location>
        <begin position="643"/>
        <end position="673"/>
    </location>
</feature>
<dbReference type="InterPro" id="IPR046960">
    <property type="entry name" value="PPR_At4g14850-like_plant"/>
</dbReference>
<name>A0A817ZZE5_9BILA</name>
<dbReference type="GO" id="GO:0008270">
    <property type="term" value="F:zinc ion binding"/>
    <property type="evidence" value="ECO:0007669"/>
    <property type="project" value="InterPro"/>
</dbReference>
<dbReference type="Pfam" id="PF14432">
    <property type="entry name" value="DYW_deaminase"/>
    <property type="match status" value="1"/>
</dbReference>
<dbReference type="Proteomes" id="UP000663869">
    <property type="component" value="Unassembled WGS sequence"/>
</dbReference>
<protein>
    <recommendedName>
        <fullName evidence="3">DYW domain-containing protein</fullName>
    </recommendedName>
</protein>
<dbReference type="PANTHER" id="PTHR24015:SF548">
    <property type="entry name" value="OS08G0340900 PROTEIN"/>
    <property type="match status" value="1"/>
</dbReference>
<accession>A0A817ZZE5</accession>
<sequence>MLKKLVNHRQISLTIVAKRSANIQSIDSNLGDRMKILNDNRQYLKTLELIDKHKNHIETCSNWVIIQALKACSELRDIQRGSSIHDLVSSRLKHDPYIFPALIHFYMQCGDIDRAQSLFDGSSKKTLNIYGAMMKGYIRNKQAKKAIDLFSEINNPDKFIINLLFNACAQLGTAKELSLVKKVSLNIPKSFHSDPFIQTSLIDALMKCGDTLAAQSLFDTIKTRNLFIYGAMMKGFIINSMAIKAINIFNQIKDPNEVIVNLFFNACAQIGTEEALNLIIKVSSHIPQAFLSDSNLLSSLIDALMKCGNTVYAQSLFETSTMKTLSMYTAMMKGFIINNMADNAIKLFDDIKNPNEVTINLLFNACAQLGTAKELSLVKNVSSNMPKAFHQNSFIQTSLIDALMKCGDTLAAQSLFDTIKTRNLFIYGAMMKGFIINSMAIKAINIFNQIKNPDRVLYLLFFNACAQLGTEEALNLTKKVSSNIPQVFLSDSNLLSSLLDALMKCGNTIYAQSFFERSKIHTLSVYSVMMKGFIINDMAPKAIDIFNNIHKDEFQRENNQDKILNLSNKMKNEFSRSDITIYLCLIKALADIGIFSISQSMVQQIPSSYLSDYRIQNSLISMWGKTGSMDEAERIFKTVSQLDHIGYTAMINSYGLNGMSMQAVELFRKMPKEFIDESAYVCVLNACSHSGLVAIARSIFNNISIKTDIIYTTMIDCLSRAAVFDEAQQLIDQFERDHMPVWSMYMALLSGARNEKNANLSQNIFDRMKKHFPELKSSLVSASILLSNVYASTGDHEKASNIRMELEKSGAKKKVGLSITEIDGKILQFRAHDQSHPRSADIYIEADRISQELIEYGHKYDSSWITRPLQPDETIESVLCGHSERLAIAAHFIDNRKPKIIQITKNLRVCGDCHRVTKIIAALRQCEIVVRDANRIHHFYTNGQCSCNDYF</sequence>
<reference evidence="4" key="1">
    <citation type="submission" date="2021-02" db="EMBL/GenBank/DDBJ databases">
        <authorList>
            <person name="Nowell W R."/>
        </authorList>
    </citation>
    <scope>NUCLEOTIDE SEQUENCE</scope>
</reference>
<dbReference type="SUPFAM" id="SSF48452">
    <property type="entry name" value="TPR-like"/>
    <property type="match status" value="1"/>
</dbReference>
<dbReference type="PROSITE" id="PS51375">
    <property type="entry name" value="PPR"/>
    <property type="match status" value="1"/>
</dbReference>
<gene>
    <name evidence="4" type="ORF">FME351_LOCUS8493</name>
    <name evidence="5" type="ORF">TSG867_LOCUS17791</name>
</gene>
<dbReference type="Proteomes" id="UP000663862">
    <property type="component" value="Unassembled WGS sequence"/>
</dbReference>
<dbReference type="EMBL" id="CAJNYU010000863">
    <property type="protein sequence ID" value="CAF3394782.1"/>
    <property type="molecule type" value="Genomic_DNA"/>
</dbReference>
<feature type="domain" description="DYW" evidence="3">
    <location>
        <begin position="857"/>
        <end position="951"/>
    </location>
</feature>
<proteinExistence type="predicted"/>
<dbReference type="InterPro" id="IPR002885">
    <property type="entry name" value="PPR_rpt"/>
</dbReference>
<organism evidence="4 6">
    <name type="scientific">Rotaria socialis</name>
    <dbReference type="NCBI Taxonomy" id="392032"/>
    <lineage>
        <taxon>Eukaryota</taxon>
        <taxon>Metazoa</taxon>
        <taxon>Spiralia</taxon>
        <taxon>Gnathifera</taxon>
        <taxon>Rotifera</taxon>
        <taxon>Eurotatoria</taxon>
        <taxon>Bdelloidea</taxon>
        <taxon>Philodinida</taxon>
        <taxon>Philodinidae</taxon>
        <taxon>Rotaria</taxon>
    </lineage>
</organism>
<evidence type="ECO:0000313" key="5">
    <source>
        <dbReference type="EMBL" id="CAF4460728.1"/>
    </source>
</evidence>
<dbReference type="InterPro" id="IPR032867">
    <property type="entry name" value="DYW_dom"/>
</dbReference>
<dbReference type="FunFam" id="1.25.40.10:FF:000158">
    <property type="entry name" value="pentatricopeptide repeat-containing protein At2g33680"/>
    <property type="match status" value="1"/>
</dbReference>
<evidence type="ECO:0000313" key="6">
    <source>
        <dbReference type="Proteomes" id="UP000663869"/>
    </source>
</evidence>
<dbReference type="Pfam" id="PF01535">
    <property type="entry name" value="PPR"/>
    <property type="match status" value="8"/>
</dbReference>
<dbReference type="Gene3D" id="1.25.40.10">
    <property type="entry name" value="Tetratricopeptide repeat domain"/>
    <property type="match status" value="6"/>
</dbReference>
<evidence type="ECO:0000259" key="3">
    <source>
        <dbReference type="Pfam" id="PF14432"/>
    </source>
</evidence>
<dbReference type="GO" id="GO:0003723">
    <property type="term" value="F:RNA binding"/>
    <property type="evidence" value="ECO:0007669"/>
    <property type="project" value="InterPro"/>
</dbReference>
<dbReference type="EMBL" id="CAJOBQ010001150">
    <property type="protein sequence ID" value="CAF4460728.1"/>
    <property type="molecule type" value="Genomic_DNA"/>
</dbReference>